<evidence type="ECO:0000313" key="3">
    <source>
        <dbReference type="EMBL" id="NNM74174.1"/>
    </source>
</evidence>
<evidence type="ECO:0000259" key="2">
    <source>
        <dbReference type="Pfam" id="PF01425"/>
    </source>
</evidence>
<proteinExistence type="inferred from homology"/>
<dbReference type="AlphaFoldDB" id="A0A849I8Q4"/>
<dbReference type="RefSeq" id="WP_171219638.1">
    <property type="nucleotide sequence ID" value="NZ_JABEPP010000005.1"/>
</dbReference>
<organism evidence="3 4">
    <name type="scientific">Enterovirga aerilata</name>
    <dbReference type="NCBI Taxonomy" id="2730920"/>
    <lineage>
        <taxon>Bacteria</taxon>
        <taxon>Pseudomonadati</taxon>
        <taxon>Pseudomonadota</taxon>
        <taxon>Alphaproteobacteria</taxon>
        <taxon>Hyphomicrobiales</taxon>
        <taxon>Methylobacteriaceae</taxon>
        <taxon>Enterovirga</taxon>
    </lineage>
</organism>
<dbReference type="InterPro" id="IPR023631">
    <property type="entry name" value="Amidase_dom"/>
</dbReference>
<dbReference type="Pfam" id="PF01425">
    <property type="entry name" value="Amidase"/>
    <property type="match status" value="1"/>
</dbReference>
<dbReference type="InterPro" id="IPR000120">
    <property type="entry name" value="Amidase"/>
</dbReference>
<accession>A0A849I8Q4</accession>
<evidence type="ECO:0000256" key="1">
    <source>
        <dbReference type="ARBA" id="ARBA00009199"/>
    </source>
</evidence>
<dbReference type="PANTHER" id="PTHR11895">
    <property type="entry name" value="TRANSAMIDASE"/>
    <property type="match status" value="1"/>
</dbReference>
<reference evidence="3 4" key="1">
    <citation type="submission" date="2020-04" db="EMBL/GenBank/DDBJ databases">
        <title>Enterovirga sp. isolate from soil.</title>
        <authorList>
            <person name="Chea S."/>
            <person name="Kim D.-U."/>
        </authorList>
    </citation>
    <scope>NUCLEOTIDE SEQUENCE [LARGE SCALE GENOMIC DNA]</scope>
    <source>
        <strain evidence="3 4">DB1703</strain>
    </source>
</reference>
<gene>
    <name evidence="3" type="ORF">HJG44_17520</name>
</gene>
<sequence length="460" mass="48862">MSHPLTIAEIRTLVAAREIRPSEVLAGFAERIERFEPILLSLITPTLEAARERAREADAAQSRGRTGSLTGVPYSLKDVIEIRGIRTTGHSRSRSDQVPAADADVARRLGAADGLLIGKAATWEFAHGGPSWDILQEPARNPWNVAFDPSGSSSGSAAGVAAGLCAGSIGSDTGGSIRGPASACGIVGLKPTNGLVSVQGIIPNSFSLDCVGPMAWTAEDVAILLEVVTAGRPNGGYPYSARLSGSLKGLRVGLPTAWIDKEAPPSPKVRAAFEDALSVLIDLGAELRGVELPPLQVFEDTKKVIAAVELFATHGPALRRAPELLGHSFRVRISAGAFVTAEEYLNAQRWRRELAESMALAFDTIDVLVTPTGEPAGRLEPKAPEGLFDWRGFHAAFNVTGNPALATRMGFTDDGLPLSLQIVGRPFDESLILKVAHQYELSTPWRDRRPDLLRPAGASV</sequence>
<feature type="domain" description="Amidase" evidence="2">
    <location>
        <begin position="23"/>
        <end position="433"/>
    </location>
</feature>
<evidence type="ECO:0000313" key="4">
    <source>
        <dbReference type="Proteomes" id="UP000564885"/>
    </source>
</evidence>
<dbReference type="SUPFAM" id="SSF75304">
    <property type="entry name" value="Amidase signature (AS) enzymes"/>
    <property type="match status" value="1"/>
</dbReference>
<dbReference type="GO" id="GO:0003824">
    <property type="term" value="F:catalytic activity"/>
    <property type="evidence" value="ECO:0007669"/>
    <property type="project" value="InterPro"/>
</dbReference>
<dbReference type="Proteomes" id="UP000564885">
    <property type="component" value="Unassembled WGS sequence"/>
</dbReference>
<name>A0A849I8Q4_9HYPH</name>
<dbReference type="InterPro" id="IPR036928">
    <property type="entry name" value="AS_sf"/>
</dbReference>
<comment type="caution">
    <text evidence="3">The sequence shown here is derived from an EMBL/GenBank/DDBJ whole genome shotgun (WGS) entry which is preliminary data.</text>
</comment>
<dbReference type="Gene3D" id="3.90.1300.10">
    <property type="entry name" value="Amidase signature (AS) domain"/>
    <property type="match status" value="1"/>
</dbReference>
<keyword evidence="4" id="KW-1185">Reference proteome</keyword>
<dbReference type="EMBL" id="JABEPP010000005">
    <property type="protein sequence ID" value="NNM74174.1"/>
    <property type="molecule type" value="Genomic_DNA"/>
</dbReference>
<protein>
    <submittedName>
        <fullName evidence="3">Amidase</fullName>
    </submittedName>
</protein>
<comment type="similarity">
    <text evidence="1">Belongs to the amidase family.</text>
</comment>
<dbReference type="PANTHER" id="PTHR11895:SF7">
    <property type="entry name" value="GLUTAMYL-TRNA(GLN) AMIDOTRANSFERASE SUBUNIT A, MITOCHONDRIAL"/>
    <property type="match status" value="1"/>
</dbReference>